<evidence type="ECO:0000313" key="6">
    <source>
        <dbReference type="Proteomes" id="UP000321947"/>
    </source>
</evidence>
<evidence type="ECO:0000313" key="4">
    <source>
        <dbReference type="EMBL" id="TYK14821.1"/>
    </source>
</evidence>
<sequence length="117" mass="13942">MHFREGNELSSRTSGREASSSDGELGNELSSRTSGVCPKKMQTRMSRTQFFYREKSISRRRRNLEAPIDSWYEFKESMRKRFVPNHFQRDMAQKLQALRQGRKSVEDYYKEMDTLMD</sequence>
<dbReference type="InterPro" id="IPR005162">
    <property type="entry name" value="Retrotrans_gag_dom"/>
</dbReference>
<feature type="compositionally biased region" description="Low complexity" evidence="1">
    <location>
        <begin position="10"/>
        <end position="21"/>
    </location>
</feature>
<dbReference type="EMBL" id="SSTE01020899">
    <property type="protein sequence ID" value="KAA0033287.1"/>
    <property type="molecule type" value="Genomic_DNA"/>
</dbReference>
<dbReference type="Proteomes" id="UP000321947">
    <property type="component" value="Unassembled WGS sequence"/>
</dbReference>
<dbReference type="Pfam" id="PF03732">
    <property type="entry name" value="Retrotrans_gag"/>
    <property type="match status" value="1"/>
</dbReference>
<evidence type="ECO:0000259" key="2">
    <source>
        <dbReference type="Pfam" id="PF03732"/>
    </source>
</evidence>
<evidence type="ECO:0000313" key="3">
    <source>
        <dbReference type="EMBL" id="KAA0033287.1"/>
    </source>
</evidence>
<proteinExistence type="predicted"/>
<feature type="domain" description="Retrotransposon gag" evidence="2">
    <location>
        <begin position="59"/>
        <end position="117"/>
    </location>
</feature>
<evidence type="ECO:0000313" key="5">
    <source>
        <dbReference type="Proteomes" id="UP000321393"/>
    </source>
</evidence>
<dbReference type="AlphaFoldDB" id="A0A5A7SVD9"/>
<feature type="region of interest" description="Disordered" evidence="1">
    <location>
        <begin position="1"/>
        <end position="41"/>
    </location>
</feature>
<dbReference type="OrthoDB" id="1934635at2759"/>
<protein>
    <recommendedName>
        <fullName evidence="2">Retrotransposon gag domain-containing protein</fullName>
    </recommendedName>
</protein>
<comment type="caution">
    <text evidence="3">The sequence shown here is derived from an EMBL/GenBank/DDBJ whole genome shotgun (WGS) entry which is preliminary data.</text>
</comment>
<accession>A0A5A7SVD9</accession>
<dbReference type="PANTHER" id="PTHR35046:SF9">
    <property type="entry name" value="RNA-DIRECTED DNA POLYMERASE"/>
    <property type="match status" value="1"/>
</dbReference>
<dbReference type="PANTHER" id="PTHR35046">
    <property type="entry name" value="ZINC KNUCKLE (CCHC-TYPE) FAMILY PROTEIN"/>
    <property type="match status" value="1"/>
</dbReference>
<evidence type="ECO:0000256" key="1">
    <source>
        <dbReference type="SAM" id="MobiDB-lite"/>
    </source>
</evidence>
<organism evidence="3 5">
    <name type="scientific">Cucumis melo var. makuwa</name>
    <name type="common">Oriental melon</name>
    <dbReference type="NCBI Taxonomy" id="1194695"/>
    <lineage>
        <taxon>Eukaryota</taxon>
        <taxon>Viridiplantae</taxon>
        <taxon>Streptophyta</taxon>
        <taxon>Embryophyta</taxon>
        <taxon>Tracheophyta</taxon>
        <taxon>Spermatophyta</taxon>
        <taxon>Magnoliopsida</taxon>
        <taxon>eudicotyledons</taxon>
        <taxon>Gunneridae</taxon>
        <taxon>Pentapetalae</taxon>
        <taxon>rosids</taxon>
        <taxon>fabids</taxon>
        <taxon>Cucurbitales</taxon>
        <taxon>Cucurbitaceae</taxon>
        <taxon>Benincaseae</taxon>
        <taxon>Cucumis</taxon>
    </lineage>
</organism>
<name>A0A5A7SVD9_CUCMM</name>
<dbReference type="EMBL" id="SSTD01008933">
    <property type="protein sequence ID" value="TYK14821.1"/>
    <property type="molecule type" value="Genomic_DNA"/>
</dbReference>
<reference evidence="5 6" key="1">
    <citation type="submission" date="2019-08" db="EMBL/GenBank/DDBJ databases">
        <title>Draft genome sequences of two oriental melons (Cucumis melo L. var makuwa).</title>
        <authorList>
            <person name="Kwon S.-Y."/>
        </authorList>
    </citation>
    <scope>NUCLEOTIDE SEQUENCE [LARGE SCALE GENOMIC DNA]</scope>
    <source>
        <strain evidence="6">cv. Chang Bougi</strain>
        <strain evidence="5">cv. SW 3</strain>
        <tissue evidence="3">Leaf</tissue>
    </source>
</reference>
<dbReference type="Proteomes" id="UP000321393">
    <property type="component" value="Unassembled WGS sequence"/>
</dbReference>
<gene>
    <name evidence="4" type="ORF">E5676_scaffold472G00140</name>
    <name evidence="3" type="ORF">E6C27_scaffold845G00920</name>
</gene>